<dbReference type="SUPFAM" id="SSF53756">
    <property type="entry name" value="UDP-Glycosyltransferase/glycogen phosphorylase"/>
    <property type="match status" value="1"/>
</dbReference>
<evidence type="ECO:0000313" key="4">
    <source>
        <dbReference type="EMBL" id="SKC55047.1"/>
    </source>
</evidence>
<dbReference type="Pfam" id="PF00534">
    <property type="entry name" value="Glycos_transf_1"/>
    <property type="match status" value="1"/>
</dbReference>
<dbReference type="GO" id="GO:0016757">
    <property type="term" value="F:glycosyltransferase activity"/>
    <property type="evidence" value="ECO:0007669"/>
    <property type="project" value="InterPro"/>
</dbReference>
<feature type="domain" description="Glycosyltransferase subfamily 4-like N-terminal" evidence="3">
    <location>
        <begin position="152"/>
        <end position="254"/>
    </location>
</feature>
<keyword evidence="5" id="KW-1185">Reference proteome</keyword>
<evidence type="ECO:0000259" key="2">
    <source>
        <dbReference type="Pfam" id="PF00534"/>
    </source>
</evidence>
<proteinExistence type="predicted"/>
<dbReference type="InterPro" id="IPR028098">
    <property type="entry name" value="Glyco_trans_4-like_N"/>
</dbReference>
<dbReference type="PANTHER" id="PTHR46401:SF2">
    <property type="entry name" value="GLYCOSYLTRANSFERASE WBBK-RELATED"/>
    <property type="match status" value="1"/>
</dbReference>
<evidence type="ECO:0000259" key="3">
    <source>
        <dbReference type="Pfam" id="PF13439"/>
    </source>
</evidence>
<accession>A0A1T5JUK0</accession>
<name>A0A1T5JUK0_9BACT</name>
<gene>
    <name evidence="4" type="ORF">SAMN05660236_1497</name>
</gene>
<dbReference type="STRING" id="688867.SAMN05660236_1497"/>
<protein>
    <submittedName>
        <fullName evidence="4">Glycosyltransferase involved in cell wall bisynthesis</fullName>
    </submittedName>
</protein>
<keyword evidence="1 4" id="KW-0808">Transferase</keyword>
<evidence type="ECO:0000313" key="5">
    <source>
        <dbReference type="Proteomes" id="UP000190961"/>
    </source>
</evidence>
<dbReference type="EMBL" id="FUZU01000001">
    <property type="protein sequence ID" value="SKC55047.1"/>
    <property type="molecule type" value="Genomic_DNA"/>
</dbReference>
<dbReference type="Pfam" id="PF13439">
    <property type="entry name" value="Glyco_transf_4"/>
    <property type="match status" value="1"/>
</dbReference>
<organism evidence="4 5">
    <name type="scientific">Ohtaekwangia koreensis</name>
    <dbReference type="NCBI Taxonomy" id="688867"/>
    <lineage>
        <taxon>Bacteria</taxon>
        <taxon>Pseudomonadati</taxon>
        <taxon>Bacteroidota</taxon>
        <taxon>Cytophagia</taxon>
        <taxon>Cytophagales</taxon>
        <taxon>Fulvivirgaceae</taxon>
        <taxon>Ohtaekwangia</taxon>
    </lineage>
</organism>
<feature type="domain" description="Glycosyl transferase family 1" evidence="2">
    <location>
        <begin position="270"/>
        <end position="418"/>
    </location>
</feature>
<sequence>MFGWEFPPHISGGLGTACYGLTKSLTKENVEILFVVPKLFGGESLPRVDFIDAGKVPIKINQRKEIITQQIEIPGEERTEVEVSITTIEVESNLSPYRSTSYQSPVLHMESWSYTLEPTTSEVTTEVEVSDTFTHKFSGTYGPDLIEETKRYAEVAAALARELTFDIIHVHDWMTFPAGIAAQEASNKPLIVHVHSTEFDRSGENIDPRVYNIEKEGVEKSDHILAVSKWTKDILVSRYKIDADKISVAYNGIVPKDLKDLPAIPSIGSHVVTFLGRLTFQKGPFYFVEAARKVLEKFPDAHFIVAGSGDLFPQVVERVAQLRLSSRFHFTGFLKGDNIDKVWSVSSVYVMPSVSEPFGITPLEAIQAGVPVIVSNQSGVAEVMPHAIKVDFWETDVLADAICNVLAYESLSTTLKKNSLNEIKNITWDKVAKKIKNIYHELI</sequence>
<evidence type="ECO:0000256" key="1">
    <source>
        <dbReference type="ARBA" id="ARBA00022679"/>
    </source>
</evidence>
<dbReference type="PANTHER" id="PTHR46401">
    <property type="entry name" value="GLYCOSYLTRANSFERASE WBBK-RELATED"/>
    <property type="match status" value="1"/>
</dbReference>
<dbReference type="Proteomes" id="UP000190961">
    <property type="component" value="Unassembled WGS sequence"/>
</dbReference>
<dbReference type="CDD" id="cd03801">
    <property type="entry name" value="GT4_PimA-like"/>
    <property type="match status" value="1"/>
</dbReference>
<dbReference type="GO" id="GO:0009103">
    <property type="term" value="P:lipopolysaccharide biosynthetic process"/>
    <property type="evidence" value="ECO:0007669"/>
    <property type="project" value="TreeGrafter"/>
</dbReference>
<dbReference type="AlphaFoldDB" id="A0A1T5JUK0"/>
<dbReference type="Gene3D" id="3.40.50.2000">
    <property type="entry name" value="Glycogen Phosphorylase B"/>
    <property type="match status" value="2"/>
</dbReference>
<reference evidence="4 5" key="1">
    <citation type="submission" date="2017-02" db="EMBL/GenBank/DDBJ databases">
        <authorList>
            <person name="Peterson S.W."/>
        </authorList>
    </citation>
    <scope>NUCLEOTIDE SEQUENCE [LARGE SCALE GENOMIC DNA]</scope>
    <source>
        <strain evidence="4 5">DSM 25262</strain>
    </source>
</reference>
<dbReference type="InterPro" id="IPR001296">
    <property type="entry name" value="Glyco_trans_1"/>
</dbReference>